<evidence type="ECO:0000256" key="4">
    <source>
        <dbReference type="ARBA" id="ARBA00022694"/>
    </source>
</evidence>
<feature type="domain" description="Lysidine-tRNA(Ile) synthetase C-terminal" evidence="9">
    <location>
        <begin position="392"/>
        <end position="467"/>
    </location>
</feature>
<gene>
    <name evidence="8" type="primary">tilS</name>
    <name evidence="10" type="ORF">ACZ11_15060</name>
</gene>
<evidence type="ECO:0000256" key="8">
    <source>
        <dbReference type="HAMAP-Rule" id="MF_01161"/>
    </source>
</evidence>
<dbReference type="Gene3D" id="3.40.50.620">
    <property type="entry name" value="HUPs"/>
    <property type="match status" value="1"/>
</dbReference>
<evidence type="ECO:0000256" key="1">
    <source>
        <dbReference type="ARBA" id="ARBA00004496"/>
    </source>
</evidence>
<dbReference type="GeneID" id="96599547"/>
<evidence type="ECO:0000259" key="9">
    <source>
        <dbReference type="SMART" id="SM00977"/>
    </source>
</evidence>
<feature type="binding site" evidence="8">
    <location>
        <begin position="28"/>
        <end position="33"/>
    </location>
    <ligand>
        <name>ATP</name>
        <dbReference type="ChEBI" id="CHEBI:30616"/>
    </ligand>
</feature>
<proteinExistence type="inferred from homology"/>
<keyword evidence="4 8" id="KW-0819">tRNA processing</keyword>
<dbReference type="SMART" id="SM00977">
    <property type="entry name" value="TilS_C"/>
    <property type="match status" value="1"/>
</dbReference>
<dbReference type="GO" id="GO:0005524">
    <property type="term" value="F:ATP binding"/>
    <property type="evidence" value="ECO:0007669"/>
    <property type="project" value="UniProtKB-UniRule"/>
</dbReference>
<comment type="subcellular location">
    <subcellularLocation>
        <location evidence="1 8">Cytoplasm</location>
    </subcellularLocation>
</comment>
<evidence type="ECO:0000256" key="5">
    <source>
        <dbReference type="ARBA" id="ARBA00022741"/>
    </source>
</evidence>
<dbReference type="InterPro" id="IPR012796">
    <property type="entry name" value="Lysidine-tRNA-synth_C"/>
</dbReference>
<dbReference type="PANTHER" id="PTHR43033">
    <property type="entry name" value="TRNA(ILE)-LYSIDINE SYNTHASE-RELATED"/>
    <property type="match status" value="1"/>
</dbReference>
<dbReference type="PANTHER" id="PTHR43033:SF1">
    <property type="entry name" value="TRNA(ILE)-LYSIDINE SYNTHASE-RELATED"/>
    <property type="match status" value="1"/>
</dbReference>
<keyword evidence="6 8" id="KW-0067">ATP-binding</keyword>
<evidence type="ECO:0000313" key="11">
    <source>
        <dbReference type="Proteomes" id="UP000037326"/>
    </source>
</evidence>
<keyword evidence="5 8" id="KW-0547">Nucleotide-binding</keyword>
<dbReference type="EMBL" id="LFXJ01000007">
    <property type="protein sequence ID" value="KMY30705.1"/>
    <property type="molecule type" value="Genomic_DNA"/>
</dbReference>
<dbReference type="Gene3D" id="3.30.465.60">
    <property type="match status" value="1"/>
</dbReference>
<accession>A0A0K9F868</accession>
<evidence type="ECO:0000313" key="10">
    <source>
        <dbReference type="EMBL" id="KMY30705.1"/>
    </source>
</evidence>
<organism evidence="10 11">
    <name type="scientific">Lysinibacillus xylanilyticus</name>
    <dbReference type="NCBI Taxonomy" id="582475"/>
    <lineage>
        <taxon>Bacteria</taxon>
        <taxon>Bacillati</taxon>
        <taxon>Bacillota</taxon>
        <taxon>Bacilli</taxon>
        <taxon>Bacillales</taxon>
        <taxon>Bacillaceae</taxon>
        <taxon>Lysinibacillus</taxon>
    </lineage>
</organism>
<dbReference type="SUPFAM" id="SSF82829">
    <property type="entry name" value="MesJ substrate recognition domain-like"/>
    <property type="match status" value="1"/>
</dbReference>
<comment type="catalytic activity">
    <reaction evidence="7 8">
        <text>cytidine(34) in tRNA(Ile2) + L-lysine + ATP = lysidine(34) in tRNA(Ile2) + AMP + diphosphate + H(+)</text>
        <dbReference type="Rhea" id="RHEA:43744"/>
        <dbReference type="Rhea" id="RHEA-COMP:10625"/>
        <dbReference type="Rhea" id="RHEA-COMP:10670"/>
        <dbReference type="ChEBI" id="CHEBI:15378"/>
        <dbReference type="ChEBI" id="CHEBI:30616"/>
        <dbReference type="ChEBI" id="CHEBI:32551"/>
        <dbReference type="ChEBI" id="CHEBI:33019"/>
        <dbReference type="ChEBI" id="CHEBI:82748"/>
        <dbReference type="ChEBI" id="CHEBI:83665"/>
        <dbReference type="ChEBI" id="CHEBI:456215"/>
        <dbReference type="EC" id="6.3.4.19"/>
    </reaction>
</comment>
<reference evidence="11" key="1">
    <citation type="submission" date="2015-07" db="EMBL/GenBank/DDBJ databases">
        <authorList>
            <consortium name="Consortium for Microbial Forensics and Genomics (microFORGE)"/>
            <person name="Knight B.M."/>
            <person name="Roberts D.P."/>
            <person name="Lin D."/>
            <person name="Hari K."/>
            <person name="Fletcher J."/>
            <person name="Melcher U."/>
            <person name="Blagden T."/>
            <person name="Winegar R.A."/>
        </authorList>
    </citation>
    <scope>NUCLEOTIDE SEQUENCE [LARGE SCALE GENOMIC DNA]</scope>
    <source>
        <strain evidence="11">DSM 23493</strain>
    </source>
</reference>
<dbReference type="Pfam" id="PF01171">
    <property type="entry name" value="ATP_bind_3"/>
    <property type="match status" value="1"/>
</dbReference>
<name>A0A0K9F868_9BACI</name>
<dbReference type="InterPro" id="IPR012795">
    <property type="entry name" value="tRNA_Ile_lys_synt_N"/>
</dbReference>
<protein>
    <recommendedName>
        <fullName evidence="8">tRNA(Ile)-lysidine synthase</fullName>
        <ecNumber evidence="8">6.3.4.19</ecNumber>
    </recommendedName>
    <alternativeName>
        <fullName evidence="8">tRNA(Ile)-2-lysyl-cytidine synthase</fullName>
    </alternativeName>
    <alternativeName>
        <fullName evidence="8">tRNA(Ile)-lysidine synthetase</fullName>
    </alternativeName>
</protein>
<evidence type="ECO:0000256" key="6">
    <source>
        <dbReference type="ARBA" id="ARBA00022840"/>
    </source>
</evidence>
<dbReference type="SUPFAM" id="SSF52402">
    <property type="entry name" value="Adenine nucleotide alpha hydrolases-like"/>
    <property type="match status" value="1"/>
</dbReference>
<keyword evidence="3 8" id="KW-0436">Ligase</keyword>
<evidence type="ECO:0000256" key="2">
    <source>
        <dbReference type="ARBA" id="ARBA00022490"/>
    </source>
</evidence>
<sequence length="468" mass="53780">MSLELKVKKFIEEEQLLQQDDHLLIAVSGGVDSMALLHYFVKTKEQWGITVEAVHVDHMLRGEASAEDRAFVQKYCDEYGVYLYAKAIPIPEIMALENGNTQLICRRERYQYFKEIMEQTDARKLVTAHHADDQLESVLMALTKNATINGMQGIRSQRIFEGKTLIRPFLTVTKSEIREYLLKQGIDYREDASNAKDTYVRNRFRHHVVPLLEAENPRVTEQVTHFTKQLQEDDAYLMTLAKDVFSRTVKRIDGNTYSMEIKALQLVPLALQRRLILILLNYLYKDSNTIQSYALLTSISKLCDTTAGYAEVHLPEDFIAVRRYGKLTIQKEELFEGQASFENKIISTANGWTTLTNGERLCVVELPDLSSEMLTDTAQLFYFNASKLQLPLYVRARKEGDRMLLKGMDQPKRLSRLFIDEKIPLNERNSWPLLISQSDEVVAVIGVRMGMFFSTSPQPNDDTVLIVD</sequence>
<dbReference type="GO" id="GO:0006400">
    <property type="term" value="P:tRNA modification"/>
    <property type="evidence" value="ECO:0007669"/>
    <property type="project" value="UniProtKB-UniRule"/>
</dbReference>
<comment type="function">
    <text evidence="8">Ligates lysine onto the cytidine present at position 34 of the AUA codon-specific tRNA(Ile) that contains the anticodon CAU, in an ATP-dependent manner. Cytidine is converted to lysidine, thus changing the amino acid specificity of the tRNA from methionine to isoleucine.</text>
</comment>
<evidence type="ECO:0000256" key="7">
    <source>
        <dbReference type="ARBA" id="ARBA00048539"/>
    </source>
</evidence>
<dbReference type="AlphaFoldDB" id="A0A0K9F868"/>
<dbReference type="HAMAP" id="MF_01161">
    <property type="entry name" value="tRNA_Ile_lys_synt"/>
    <property type="match status" value="1"/>
</dbReference>
<keyword evidence="2 8" id="KW-0963">Cytoplasm</keyword>
<dbReference type="GO" id="GO:0005737">
    <property type="term" value="C:cytoplasm"/>
    <property type="evidence" value="ECO:0007669"/>
    <property type="project" value="UniProtKB-SubCell"/>
</dbReference>
<dbReference type="OrthoDB" id="9807403at2"/>
<dbReference type="InterPro" id="IPR011063">
    <property type="entry name" value="TilS/TtcA_N"/>
</dbReference>
<dbReference type="Pfam" id="PF11734">
    <property type="entry name" value="TilS_C"/>
    <property type="match status" value="1"/>
</dbReference>
<dbReference type="PATRIC" id="fig|582475.4.peg.2512"/>
<dbReference type="GO" id="GO:0032267">
    <property type="term" value="F:tRNA(Ile)-lysidine synthase activity"/>
    <property type="evidence" value="ECO:0007669"/>
    <property type="project" value="UniProtKB-EC"/>
</dbReference>
<comment type="similarity">
    <text evidence="8">Belongs to the tRNA(Ile)-lysidine synthase family.</text>
</comment>
<dbReference type="InterPro" id="IPR014729">
    <property type="entry name" value="Rossmann-like_a/b/a_fold"/>
</dbReference>
<dbReference type="InterPro" id="IPR012094">
    <property type="entry name" value="tRNA_Ile_lys_synt"/>
</dbReference>
<dbReference type="CDD" id="cd01992">
    <property type="entry name" value="TilS_N"/>
    <property type="match status" value="1"/>
</dbReference>
<dbReference type="Proteomes" id="UP000037326">
    <property type="component" value="Unassembled WGS sequence"/>
</dbReference>
<dbReference type="EC" id="6.3.4.19" evidence="8"/>
<dbReference type="SUPFAM" id="SSF56037">
    <property type="entry name" value="PheT/TilS domain"/>
    <property type="match status" value="1"/>
</dbReference>
<evidence type="ECO:0000256" key="3">
    <source>
        <dbReference type="ARBA" id="ARBA00022598"/>
    </source>
</evidence>
<dbReference type="RefSeq" id="WP_049667376.1">
    <property type="nucleotide sequence ID" value="NZ_LFXJ01000007.1"/>
</dbReference>
<dbReference type="NCBIfam" id="TIGR02432">
    <property type="entry name" value="lysidine_TilS_N"/>
    <property type="match status" value="1"/>
</dbReference>
<comment type="caution">
    <text evidence="10">The sequence shown here is derived from an EMBL/GenBank/DDBJ whole genome shotgun (WGS) entry which is preliminary data.</text>
</comment>
<dbReference type="NCBIfam" id="TIGR02433">
    <property type="entry name" value="lysidine_TilS_C"/>
    <property type="match status" value="1"/>
</dbReference>
<comment type="domain">
    <text evidence="8">The N-terminal region contains the highly conserved SGGXDS motif, predicted to be a P-loop motif involved in ATP binding.</text>
</comment>